<dbReference type="PANTHER" id="PTHR38035:SF1">
    <property type="entry name" value="ANCILLARY SECYEG TRANSLOCON SUBUNIT"/>
    <property type="match status" value="1"/>
</dbReference>
<feature type="region of interest" description="Disordered" evidence="9">
    <location>
        <begin position="195"/>
        <end position="243"/>
    </location>
</feature>
<dbReference type="Gene3D" id="1.25.40.10">
    <property type="entry name" value="Tetratricopeptide repeat domain"/>
    <property type="match status" value="1"/>
</dbReference>
<proteinExistence type="inferred from homology"/>
<evidence type="ECO:0000256" key="7">
    <source>
        <dbReference type="ARBA" id="ARBA00024197"/>
    </source>
</evidence>
<evidence type="ECO:0000256" key="2">
    <source>
        <dbReference type="ARBA" id="ARBA00022475"/>
    </source>
</evidence>
<dbReference type="InterPro" id="IPR018704">
    <property type="entry name" value="SecYEG/CpoB_TPR"/>
</dbReference>
<dbReference type="RefSeq" id="WP_042086686.1">
    <property type="nucleotide sequence ID" value="NZ_BKCN01000002.1"/>
</dbReference>
<reference evidence="12 13" key="1">
    <citation type="submission" date="2019-09" db="EMBL/GenBank/DDBJ databases">
        <title>NBRP : Genome information of microbial organism related human and environment.</title>
        <authorList>
            <person name="Hattori M."/>
            <person name="Oshima K."/>
            <person name="Inaba H."/>
            <person name="Suda W."/>
            <person name="Sakamoto M."/>
            <person name="Iino T."/>
            <person name="Kitahara M."/>
            <person name="Oshida Y."/>
            <person name="Iida T."/>
            <person name="Kudo T."/>
            <person name="Itoh T."/>
            <person name="Ohkuma M."/>
        </authorList>
    </citation>
    <scope>NUCLEOTIDE SEQUENCE [LARGE SCALE GENOMIC DNA]</scope>
    <source>
        <strain evidence="12 13">Q-1</strain>
    </source>
</reference>
<feature type="transmembrane region" description="Helical" evidence="10">
    <location>
        <begin position="30"/>
        <end position="49"/>
    </location>
</feature>
<evidence type="ECO:0000256" key="1">
    <source>
        <dbReference type="ARBA" id="ARBA00004401"/>
    </source>
</evidence>
<keyword evidence="4 10" id="KW-1133">Transmembrane helix</keyword>
<evidence type="ECO:0000256" key="3">
    <source>
        <dbReference type="ARBA" id="ARBA00022692"/>
    </source>
</evidence>
<evidence type="ECO:0000256" key="6">
    <source>
        <dbReference type="ARBA" id="ARBA00023186"/>
    </source>
</evidence>
<dbReference type="InterPro" id="IPR011990">
    <property type="entry name" value="TPR-like_helical_dom_sf"/>
</dbReference>
<keyword evidence="6" id="KW-0143">Chaperone</keyword>
<keyword evidence="5 10" id="KW-0472">Membrane</keyword>
<dbReference type="GO" id="GO:0005886">
    <property type="term" value="C:plasma membrane"/>
    <property type="evidence" value="ECO:0007669"/>
    <property type="project" value="UniProtKB-SubCell"/>
</dbReference>
<feature type="domain" description="Ancillary SecYEG translocon subunit/Cell division coordinator CpoB TPR" evidence="11">
    <location>
        <begin position="25"/>
        <end position="158"/>
    </location>
</feature>
<dbReference type="InterPro" id="IPR026039">
    <property type="entry name" value="YfgM"/>
</dbReference>
<evidence type="ECO:0000313" key="12">
    <source>
        <dbReference type="EMBL" id="GER02856.1"/>
    </source>
</evidence>
<evidence type="ECO:0000256" key="9">
    <source>
        <dbReference type="SAM" id="MobiDB-lite"/>
    </source>
</evidence>
<organism evidence="12 13">
    <name type="scientific">Iodidimonas nitroreducens</name>
    <dbReference type="NCBI Taxonomy" id="1236968"/>
    <lineage>
        <taxon>Bacteria</taxon>
        <taxon>Pseudomonadati</taxon>
        <taxon>Pseudomonadota</taxon>
        <taxon>Alphaproteobacteria</taxon>
        <taxon>Iodidimonadales</taxon>
        <taxon>Iodidimonadaceae</taxon>
        <taxon>Iodidimonas</taxon>
    </lineage>
</organism>
<dbReference type="SUPFAM" id="SSF48452">
    <property type="entry name" value="TPR-like"/>
    <property type="match status" value="1"/>
</dbReference>
<evidence type="ECO:0000256" key="10">
    <source>
        <dbReference type="SAM" id="Phobius"/>
    </source>
</evidence>
<dbReference type="Pfam" id="PF09976">
    <property type="entry name" value="TPR_21"/>
    <property type="match status" value="1"/>
</dbReference>
<evidence type="ECO:0000256" key="8">
    <source>
        <dbReference type="ARBA" id="ARBA00024235"/>
    </source>
</evidence>
<sequence>MAEESDIIFREVDEDVRRAQMLALWRKHGLSFVLAVVFIIAIVVGWQLWTNMRESALRDASDLFATSIEKAAQQAPEQAVASFAELTKDLDGGYELMAGLQHGSALLAANNPAEAALAYDQVAQKASDRHVQAFAAYLAASAKLKAGQLDEAEAQLQALAMPDQPLYYSASELLAIIQINLNDLDAARSTLASLTEDPATPPAMAARASELSALFDMGADETPADQQVPADRGTEIDTGSPVQ</sequence>
<gene>
    <name evidence="12" type="ORF">JCM17846_05380</name>
</gene>
<evidence type="ECO:0000313" key="13">
    <source>
        <dbReference type="Proteomes" id="UP000324996"/>
    </source>
</evidence>
<keyword evidence="13" id="KW-1185">Reference proteome</keyword>
<evidence type="ECO:0000256" key="5">
    <source>
        <dbReference type="ARBA" id="ARBA00023136"/>
    </source>
</evidence>
<keyword evidence="3 10" id="KW-0812">Transmembrane</keyword>
<dbReference type="PANTHER" id="PTHR38035">
    <property type="entry name" value="UPF0070 PROTEIN YFGM"/>
    <property type="match status" value="1"/>
</dbReference>
<evidence type="ECO:0000259" key="11">
    <source>
        <dbReference type="Pfam" id="PF09976"/>
    </source>
</evidence>
<dbReference type="AlphaFoldDB" id="A0A5A7N754"/>
<keyword evidence="2" id="KW-1003">Cell membrane</keyword>
<accession>A0A5A7N754</accession>
<name>A0A5A7N754_9PROT</name>
<dbReference type="GO" id="GO:0044877">
    <property type="term" value="F:protein-containing complex binding"/>
    <property type="evidence" value="ECO:0007669"/>
    <property type="project" value="InterPro"/>
</dbReference>
<dbReference type="EMBL" id="BKCN01000002">
    <property type="protein sequence ID" value="GER02856.1"/>
    <property type="molecule type" value="Genomic_DNA"/>
</dbReference>
<evidence type="ECO:0000256" key="4">
    <source>
        <dbReference type="ARBA" id="ARBA00022989"/>
    </source>
</evidence>
<protein>
    <recommendedName>
        <fullName evidence="8">Ancillary SecYEG translocon subunit</fullName>
    </recommendedName>
</protein>
<comment type="similarity">
    <text evidence="7">Belongs to the YfgM family.</text>
</comment>
<comment type="caution">
    <text evidence="12">The sequence shown here is derived from an EMBL/GenBank/DDBJ whole genome shotgun (WGS) entry which is preliminary data.</text>
</comment>
<comment type="subcellular location">
    <subcellularLocation>
        <location evidence="1">Cell membrane</location>
        <topology evidence="1">Single-pass type II membrane protein</topology>
    </subcellularLocation>
</comment>
<dbReference type="Proteomes" id="UP000324996">
    <property type="component" value="Unassembled WGS sequence"/>
</dbReference>